<evidence type="ECO:0000256" key="1">
    <source>
        <dbReference type="ARBA" id="ARBA00010751"/>
    </source>
</evidence>
<keyword evidence="4" id="KW-1185">Reference proteome</keyword>
<dbReference type="RefSeq" id="WP_121257375.1">
    <property type="nucleotide sequence ID" value="NZ_RBIL01000002.1"/>
</dbReference>
<evidence type="ECO:0000313" key="3">
    <source>
        <dbReference type="EMBL" id="RKQ88132.1"/>
    </source>
</evidence>
<dbReference type="Proteomes" id="UP000278962">
    <property type="component" value="Unassembled WGS sequence"/>
</dbReference>
<dbReference type="InterPro" id="IPR035439">
    <property type="entry name" value="UPF0145_dom_sf"/>
</dbReference>
<name>A0A660L5P3_9ACTN</name>
<dbReference type="EMBL" id="RBIL01000002">
    <property type="protein sequence ID" value="RKQ88132.1"/>
    <property type="molecule type" value="Genomic_DNA"/>
</dbReference>
<dbReference type="OrthoDB" id="9796448at2"/>
<proteinExistence type="inferred from homology"/>
<dbReference type="AlphaFoldDB" id="A0A660L5P3"/>
<dbReference type="Gene3D" id="3.30.110.70">
    <property type="entry name" value="Hypothetical protein apc22750. Chain B"/>
    <property type="match status" value="1"/>
</dbReference>
<comment type="similarity">
    <text evidence="1 2">Belongs to the UPF0145 family.</text>
</comment>
<reference evidence="3 4" key="1">
    <citation type="submission" date="2018-10" db="EMBL/GenBank/DDBJ databases">
        <title>Genomic Encyclopedia of Archaeal and Bacterial Type Strains, Phase II (KMG-II): from individual species to whole genera.</title>
        <authorList>
            <person name="Goeker M."/>
        </authorList>
    </citation>
    <scope>NUCLEOTIDE SEQUENCE [LARGE SCALE GENOMIC DNA]</scope>
    <source>
        <strain evidence="3 4">DSM 14954</strain>
    </source>
</reference>
<gene>
    <name evidence="3" type="ORF">C8N24_6173</name>
</gene>
<dbReference type="PANTHER" id="PTHR34068:SF2">
    <property type="entry name" value="UPF0145 PROTEIN SCO3412"/>
    <property type="match status" value="1"/>
</dbReference>
<dbReference type="SUPFAM" id="SSF117782">
    <property type="entry name" value="YbjQ-like"/>
    <property type="match status" value="1"/>
</dbReference>
<protein>
    <recommendedName>
        <fullName evidence="2">UPF0145 protein C8N24_6173</fullName>
    </recommendedName>
</protein>
<accession>A0A660L5P3</accession>
<dbReference type="Pfam" id="PF01906">
    <property type="entry name" value="YbjQ_1"/>
    <property type="match status" value="1"/>
</dbReference>
<comment type="caution">
    <text evidence="3">The sequence shown here is derived from an EMBL/GenBank/DDBJ whole genome shotgun (WGS) entry which is preliminary data.</text>
</comment>
<evidence type="ECO:0000313" key="4">
    <source>
        <dbReference type="Proteomes" id="UP000278962"/>
    </source>
</evidence>
<evidence type="ECO:0000256" key="2">
    <source>
        <dbReference type="HAMAP-Rule" id="MF_00338"/>
    </source>
</evidence>
<dbReference type="HAMAP" id="MF_00338">
    <property type="entry name" value="UPF0145"/>
    <property type="match status" value="1"/>
</dbReference>
<organism evidence="3 4">
    <name type="scientific">Solirubrobacter pauli</name>
    <dbReference type="NCBI Taxonomy" id="166793"/>
    <lineage>
        <taxon>Bacteria</taxon>
        <taxon>Bacillati</taxon>
        <taxon>Actinomycetota</taxon>
        <taxon>Thermoleophilia</taxon>
        <taxon>Solirubrobacterales</taxon>
        <taxon>Solirubrobacteraceae</taxon>
        <taxon>Solirubrobacter</taxon>
    </lineage>
</organism>
<dbReference type="PANTHER" id="PTHR34068">
    <property type="entry name" value="UPF0145 PROTEIN YBJQ"/>
    <property type="match status" value="1"/>
</dbReference>
<dbReference type="InterPro" id="IPR002765">
    <property type="entry name" value="UPF0145_YbjQ-like"/>
</dbReference>
<sequence length="114" mass="12453">MTHDVELPITTALELPGYVVRENLGVTFGLVVRSMGFNRNFVAGWKSLRQGEVTEFTDLLEDARRHAVDRLVANAKLLGATGIVAMRFDSSEMGNQLTEVVAYGTAVVVERADA</sequence>